<keyword evidence="12" id="KW-1185">Reference proteome</keyword>
<dbReference type="InterPro" id="IPR018062">
    <property type="entry name" value="HTH_AraC-typ_CS"/>
</dbReference>
<keyword evidence="3 8" id="KW-0597">Phosphoprotein</keyword>
<sequence length="388" mass="45138">MYQVLIADDEILDLEGMRQFIPWTEIGLEVTGAVNNGFEALEVLETKHVDILVTDVHMPGMSGMELARKGLDLRPDLKLIFVSGYQDFAYVKEALSLQAYSYVLKPMDDKELIAVLQKITNELNEKLFREEMDLVFSQAAIKSIEYHLIETRVAHKSEQHADIYRLTTDAKALIFDKPLDCLVSYLLACDRVMVQEELKEMLGIAHGENVKSQLHFIVLYLLIRIDYYVSTQLNYPIGFIPLSENEVEKIKKNQTKSELLSWLTDHLLNLFDIENHPKFKQKKHAKVIGRAIHYIEEHLHLNVTLREVADVLSFSPNYLGAIFKEETGKSYNEYIITLRMEKARDLLKDPKIKVYEVADRVGYRYMPYFSRQFKETYGMTPIEYRRKA</sequence>
<keyword evidence="6" id="KW-0238">DNA-binding</keyword>
<evidence type="ECO:0000256" key="4">
    <source>
        <dbReference type="ARBA" id="ARBA00023012"/>
    </source>
</evidence>
<organism evidence="11 12">
    <name type="scientific">Paenibacillus polygoni</name>
    <dbReference type="NCBI Taxonomy" id="3050112"/>
    <lineage>
        <taxon>Bacteria</taxon>
        <taxon>Bacillati</taxon>
        <taxon>Bacillota</taxon>
        <taxon>Bacilli</taxon>
        <taxon>Bacillales</taxon>
        <taxon>Paenibacillaceae</taxon>
        <taxon>Paenibacillus</taxon>
    </lineage>
</organism>
<evidence type="ECO:0000313" key="12">
    <source>
        <dbReference type="Proteomes" id="UP001236415"/>
    </source>
</evidence>
<dbReference type="RefSeq" id="WP_285748140.1">
    <property type="nucleotide sequence ID" value="NZ_CP127162.1"/>
</dbReference>
<keyword evidence="4" id="KW-0902">Two-component regulatory system</keyword>
<accession>A0ABY8X6W6</accession>
<dbReference type="PROSITE" id="PS01124">
    <property type="entry name" value="HTH_ARAC_FAMILY_2"/>
    <property type="match status" value="1"/>
</dbReference>
<dbReference type="SMART" id="SM00342">
    <property type="entry name" value="HTH_ARAC"/>
    <property type="match status" value="1"/>
</dbReference>
<dbReference type="InterPro" id="IPR018060">
    <property type="entry name" value="HTH_AraC"/>
</dbReference>
<protein>
    <submittedName>
        <fullName evidence="11">Response regulator</fullName>
    </submittedName>
</protein>
<evidence type="ECO:0000259" key="9">
    <source>
        <dbReference type="PROSITE" id="PS01124"/>
    </source>
</evidence>
<evidence type="ECO:0000256" key="1">
    <source>
        <dbReference type="ARBA" id="ARBA00004496"/>
    </source>
</evidence>
<dbReference type="Gene3D" id="3.40.50.2300">
    <property type="match status" value="1"/>
</dbReference>
<keyword evidence="5" id="KW-0805">Transcription regulation</keyword>
<proteinExistence type="predicted"/>
<evidence type="ECO:0000259" key="10">
    <source>
        <dbReference type="PROSITE" id="PS50110"/>
    </source>
</evidence>
<dbReference type="Gene3D" id="1.10.10.60">
    <property type="entry name" value="Homeodomain-like"/>
    <property type="match status" value="2"/>
</dbReference>
<keyword evidence="2" id="KW-0963">Cytoplasm</keyword>
<evidence type="ECO:0000256" key="7">
    <source>
        <dbReference type="ARBA" id="ARBA00023163"/>
    </source>
</evidence>
<dbReference type="CDD" id="cd17536">
    <property type="entry name" value="REC_YesN-like"/>
    <property type="match status" value="1"/>
</dbReference>
<dbReference type="PROSITE" id="PS00041">
    <property type="entry name" value="HTH_ARAC_FAMILY_1"/>
    <property type="match status" value="1"/>
</dbReference>
<feature type="domain" description="Response regulatory" evidence="10">
    <location>
        <begin position="3"/>
        <end position="120"/>
    </location>
</feature>
<dbReference type="Proteomes" id="UP001236415">
    <property type="component" value="Chromosome"/>
</dbReference>
<name>A0ABY8X6W6_9BACL</name>
<dbReference type="InterPro" id="IPR011006">
    <property type="entry name" value="CheY-like_superfamily"/>
</dbReference>
<dbReference type="InterPro" id="IPR001789">
    <property type="entry name" value="Sig_transdc_resp-reg_receiver"/>
</dbReference>
<dbReference type="SUPFAM" id="SSF46689">
    <property type="entry name" value="Homeodomain-like"/>
    <property type="match status" value="2"/>
</dbReference>
<dbReference type="InterPro" id="IPR020449">
    <property type="entry name" value="Tscrpt_reg_AraC-type_HTH"/>
</dbReference>
<dbReference type="PANTHER" id="PTHR42713">
    <property type="entry name" value="HISTIDINE KINASE-RELATED"/>
    <property type="match status" value="1"/>
</dbReference>
<reference evidence="11 12" key="1">
    <citation type="submission" date="2023-06" db="EMBL/GenBank/DDBJ databases">
        <title>Paenibacillus polygonum sp. nov., an endophytic bacterium, isolated from Polygonum lapathifolium L. in Nanji Wetland National Nature Reserve, South of Poyang Lake, Jiangxi Province, China.</title>
        <authorList>
            <person name="Yu Z."/>
        </authorList>
    </citation>
    <scope>NUCLEOTIDE SEQUENCE [LARGE SCALE GENOMIC DNA]</scope>
    <source>
        <strain evidence="11 12">C31</strain>
    </source>
</reference>
<comment type="subcellular location">
    <subcellularLocation>
        <location evidence="1">Cytoplasm</location>
    </subcellularLocation>
</comment>
<evidence type="ECO:0000313" key="11">
    <source>
        <dbReference type="EMBL" id="WIV20869.1"/>
    </source>
</evidence>
<dbReference type="InterPro" id="IPR009057">
    <property type="entry name" value="Homeodomain-like_sf"/>
</dbReference>
<evidence type="ECO:0000256" key="8">
    <source>
        <dbReference type="PROSITE-ProRule" id="PRU00169"/>
    </source>
</evidence>
<dbReference type="Pfam" id="PF00072">
    <property type="entry name" value="Response_reg"/>
    <property type="match status" value="1"/>
</dbReference>
<evidence type="ECO:0000256" key="6">
    <source>
        <dbReference type="ARBA" id="ARBA00023125"/>
    </source>
</evidence>
<keyword evidence="7" id="KW-0804">Transcription</keyword>
<evidence type="ECO:0000256" key="3">
    <source>
        <dbReference type="ARBA" id="ARBA00022553"/>
    </source>
</evidence>
<evidence type="ECO:0000256" key="2">
    <source>
        <dbReference type="ARBA" id="ARBA00022490"/>
    </source>
</evidence>
<dbReference type="PRINTS" id="PR00032">
    <property type="entry name" value="HTHARAC"/>
</dbReference>
<dbReference type="PROSITE" id="PS50110">
    <property type="entry name" value="RESPONSE_REGULATORY"/>
    <property type="match status" value="1"/>
</dbReference>
<feature type="domain" description="HTH araC/xylS-type" evidence="9">
    <location>
        <begin position="289"/>
        <end position="387"/>
    </location>
</feature>
<dbReference type="InterPro" id="IPR051552">
    <property type="entry name" value="HptR"/>
</dbReference>
<feature type="modified residue" description="4-aspartylphosphate" evidence="8">
    <location>
        <position position="55"/>
    </location>
</feature>
<dbReference type="SMART" id="SM00448">
    <property type="entry name" value="REC"/>
    <property type="match status" value="1"/>
</dbReference>
<evidence type="ECO:0000256" key="5">
    <source>
        <dbReference type="ARBA" id="ARBA00023015"/>
    </source>
</evidence>
<dbReference type="Pfam" id="PF12833">
    <property type="entry name" value="HTH_18"/>
    <property type="match status" value="1"/>
</dbReference>
<gene>
    <name evidence="11" type="ORF">QPK24_09415</name>
</gene>
<dbReference type="PANTHER" id="PTHR42713:SF3">
    <property type="entry name" value="TRANSCRIPTIONAL REGULATORY PROTEIN HPTR"/>
    <property type="match status" value="1"/>
</dbReference>
<dbReference type="SUPFAM" id="SSF52172">
    <property type="entry name" value="CheY-like"/>
    <property type="match status" value="1"/>
</dbReference>
<dbReference type="EMBL" id="CP127162">
    <property type="protein sequence ID" value="WIV20869.1"/>
    <property type="molecule type" value="Genomic_DNA"/>
</dbReference>